<evidence type="ECO:0000313" key="2">
    <source>
        <dbReference type="Proteomes" id="UP001177023"/>
    </source>
</evidence>
<comment type="caution">
    <text evidence="1">The sequence shown here is derived from an EMBL/GenBank/DDBJ whole genome shotgun (WGS) entry which is preliminary data.</text>
</comment>
<name>A0AA36CD29_9BILA</name>
<organism evidence="1 2">
    <name type="scientific">Mesorhabditis spiculigera</name>
    <dbReference type="NCBI Taxonomy" id="96644"/>
    <lineage>
        <taxon>Eukaryota</taxon>
        <taxon>Metazoa</taxon>
        <taxon>Ecdysozoa</taxon>
        <taxon>Nematoda</taxon>
        <taxon>Chromadorea</taxon>
        <taxon>Rhabditida</taxon>
        <taxon>Rhabditina</taxon>
        <taxon>Rhabditomorpha</taxon>
        <taxon>Rhabditoidea</taxon>
        <taxon>Rhabditidae</taxon>
        <taxon>Mesorhabditinae</taxon>
        <taxon>Mesorhabditis</taxon>
    </lineage>
</organism>
<gene>
    <name evidence="1" type="ORF">MSPICULIGERA_LOCUS5362</name>
</gene>
<proteinExistence type="predicted"/>
<feature type="non-terminal residue" evidence="1">
    <location>
        <position position="1"/>
    </location>
</feature>
<dbReference type="Proteomes" id="UP001177023">
    <property type="component" value="Unassembled WGS sequence"/>
</dbReference>
<evidence type="ECO:0000313" key="1">
    <source>
        <dbReference type="EMBL" id="CAJ0566773.1"/>
    </source>
</evidence>
<protein>
    <submittedName>
        <fullName evidence="1">Uncharacterized protein</fullName>
    </submittedName>
</protein>
<sequence length="192" mass="21118">MPFSNPDASLLTSLEGSSTAVPLIHCRAFFFVDLSNSSRQYQFFDLLQSNIKGVASKLYNDPRLDFQANYQCYGDDLCGGPDASTTLDQTNFNAVVDGSFDEVSGEPHPNAQTIEYAASRMGVHFGKIVTLLHTDSSQTDIDAAANQWKDQTIGYSFEGDDMSAVSIYSFDGDDQETTVQNIVDLCKLYTNE</sequence>
<dbReference type="EMBL" id="CATQJA010001331">
    <property type="protein sequence ID" value="CAJ0566773.1"/>
    <property type="molecule type" value="Genomic_DNA"/>
</dbReference>
<keyword evidence="2" id="KW-1185">Reference proteome</keyword>
<dbReference type="AlphaFoldDB" id="A0AA36CD29"/>
<accession>A0AA36CD29</accession>
<reference evidence="1" key="1">
    <citation type="submission" date="2023-06" db="EMBL/GenBank/DDBJ databases">
        <authorList>
            <person name="Delattre M."/>
        </authorList>
    </citation>
    <scope>NUCLEOTIDE SEQUENCE</scope>
    <source>
        <strain evidence="1">AF72</strain>
    </source>
</reference>